<sequence length="685" mass="76354">MKIINHIKIKTRIILLVLIPLLVSLFFALERYQNANAAVKKIEQLEILQEYIYVVSPAISALQQELLYTKMYLGPGSRIHEVGLEFKQNMLDRRAISDDALKNYQTFIADSQKFESFPRLQKDLTEIKTSFDKLEFVRSLANKRLKNVKDETDPNGSKIWTILTIQNTIDSLIDSSKQVVILSSSNPELSLLANAYQNLVYAKDASSFLVGHIYAGIVGNLTINNYGDILKLAALEASYLNYFISFAPQQSIDYFNQHLRSQAFYTSTLQNYRKIRKEAGELIAQPLPMDKTEWLNTSEQINNAYAKVINHVLNKIETSKNALMADAKSAVFNTIIAIIVLLLVLSVVSYQIIRSINTPLKQLMTGLTTLAQSKDMTLRSHIEGNNELSLVGNAFNSLTQTFEKTLSTVQEQIVTMDQTTKSVSTSVSDSMKLIDNQKEATDSISVAINQMTSTIYEVSTMTSSTSDTVKRAYNLSIESEKDAQSSKLAMNALFEELDDTSKMVANLNNEANQISHILQVIKGISEQTNLLALNAAIEAARAGEQGRGFAVVADEVRNLSKRTHESTEQIQAQIETLINGAEEATQKMSILQSSGQETVESVQKSTNAFSLIKSELDKITDMATQIAVATEEQTNAADEINRRIHVIKDDSASMYEQGSQTVEATKTLIQKGADLKRDISVFHFN</sequence>
<evidence type="ECO:0000259" key="7">
    <source>
        <dbReference type="PROSITE" id="PS50885"/>
    </source>
</evidence>
<protein>
    <submittedName>
        <fullName evidence="8">Methyl-accepting chemotaxis protein</fullName>
    </submittedName>
</protein>
<gene>
    <name evidence="8" type="ORF">OLW01_15845</name>
</gene>
<reference evidence="8" key="1">
    <citation type="submission" date="2022-10" db="EMBL/GenBank/DDBJ databases">
        <title>Catenovulum adriacola sp. nov. isolated in the Harbour of Susak.</title>
        <authorList>
            <person name="Schoch T."/>
            <person name="Reich S.J."/>
            <person name="Stoeferle S."/>
            <person name="Flaiz M."/>
            <person name="Kazda M."/>
            <person name="Riedel C.U."/>
            <person name="Duerre P."/>
        </authorList>
    </citation>
    <scope>NUCLEOTIDE SEQUENCE</scope>
    <source>
        <strain evidence="8">TS8</strain>
        <plasmid evidence="8">pCadTS8_1</plasmid>
    </source>
</reference>
<dbReference type="Pfam" id="PF08376">
    <property type="entry name" value="NIT"/>
    <property type="match status" value="1"/>
</dbReference>
<dbReference type="PANTHER" id="PTHR32089:SF112">
    <property type="entry name" value="LYSOZYME-LIKE PROTEIN-RELATED"/>
    <property type="match status" value="1"/>
</dbReference>
<dbReference type="Pfam" id="PF00015">
    <property type="entry name" value="MCPsignal"/>
    <property type="match status" value="1"/>
</dbReference>
<dbReference type="Pfam" id="PF00672">
    <property type="entry name" value="HAMP"/>
    <property type="match status" value="1"/>
</dbReference>
<dbReference type="PANTHER" id="PTHR32089">
    <property type="entry name" value="METHYL-ACCEPTING CHEMOTAXIS PROTEIN MCPB"/>
    <property type="match status" value="1"/>
</dbReference>
<dbReference type="InterPro" id="IPR003660">
    <property type="entry name" value="HAMP_dom"/>
</dbReference>
<name>A0ABY7AQI1_9ALTE</name>
<dbReference type="PROSITE" id="PS50885">
    <property type="entry name" value="HAMP"/>
    <property type="match status" value="1"/>
</dbReference>
<evidence type="ECO:0000256" key="1">
    <source>
        <dbReference type="ARBA" id="ARBA00004370"/>
    </source>
</evidence>
<keyword evidence="8" id="KW-0614">Plasmid</keyword>
<keyword evidence="5" id="KW-0472">Membrane</keyword>
<accession>A0ABY7AQI1</accession>
<evidence type="ECO:0000256" key="3">
    <source>
        <dbReference type="ARBA" id="ARBA00029447"/>
    </source>
</evidence>
<dbReference type="PROSITE" id="PS50111">
    <property type="entry name" value="CHEMOTAXIS_TRANSDUC_2"/>
    <property type="match status" value="1"/>
</dbReference>
<keyword evidence="9" id="KW-1185">Reference proteome</keyword>
<keyword evidence="5" id="KW-0812">Transmembrane</keyword>
<dbReference type="Gene3D" id="1.10.287.950">
    <property type="entry name" value="Methyl-accepting chemotaxis protein"/>
    <property type="match status" value="1"/>
</dbReference>
<feature type="domain" description="Methyl-accepting transducer" evidence="6">
    <location>
        <begin position="412"/>
        <end position="648"/>
    </location>
</feature>
<dbReference type="Proteomes" id="UP001163726">
    <property type="component" value="Plasmid pCadTS8_1"/>
</dbReference>
<keyword evidence="5" id="KW-1133">Transmembrane helix</keyword>
<proteinExistence type="inferred from homology"/>
<evidence type="ECO:0000313" key="9">
    <source>
        <dbReference type="Proteomes" id="UP001163726"/>
    </source>
</evidence>
<comment type="similarity">
    <text evidence="3">Belongs to the methyl-accepting chemotaxis (MCP) protein family.</text>
</comment>
<evidence type="ECO:0000256" key="4">
    <source>
        <dbReference type="PROSITE-ProRule" id="PRU00284"/>
    </source>
</evidence>
<dbReference type="RefSeq" id="WP_268076532.1">
    <property type="nucleotide sequence ID" value="NZ_CP109966.1"/>
</dbReference>
<geneLocation type="plasmid" evidence="8 9">
    <name>pCadTS8_1</name>
</geneLocation>
<feature type="transmembrane region" description="Helical" evidence="5">
    <location>
        <begin position="330"/>
        <end position="353"/>
    </location>
</feature>
<dbReference type="SUPFAM" id="SSF58104">
    <property type="entry name" value="Methyl-accepting chemotaxis protein (MCP) signaling domain"/>
    <property type="match status" value="1"/>
</dbReference>
<keyword evidence="2 4" id="KW-0807">Transducer</keyword>
<dbReference type="SMART" id="SM00304">
    <property type="entry name" value="HAMP"/>
    <property type="match status" value="1"/>
</dbReference>
<dbReference type="EMBL" id="CP109966">
    <property type="protein sequence ID" value="WAJ71810.1"/>
    <property type="molecule type" value="Genomic_DNA"/>
</dbReference>
<evidence type="ECO:0000313" key="8">
    <source>
        <dbReference type="EMBL" id="WAJ71810.1"/>
    </source>
</evidence>
<evidence type="ECO:0000256" key="2">
    <source>
        <dbReference type="ARBA" id="ARBA00023224"/>
    </source>
</evidence>
<organism evidence="8 9">
    <name type="scientific">Catenovulum adriaticum</name>
    <dbReference type="NCBI Taxonomy" id="2984846"/>
    <lineage>
        <taxon>Bacteria</taxon>
        <taxon>Pseudomonadati</taxon>
        <taxon>Pseudomonadota</taxon>
        <taxon>Gammaproteobacteria</taxon>
        <taxon>Alteromonadales</taxon>
        <taxon>Alteromonadaceae</taxon>
        <taxon>Catenovulum</taxon>
    </lineage>
</organism>
<dbReference type="CDD" id="cd11386">
    <property type="entry name" value="MCP_signal"/>
    <property type="match status" value="1"/>
</dbReference>
<evidence type="ECO:0000259" key="6">
    <source>
        <dbReference type="PROSITE" id="PS50111"/>
    </source>
</evidence>
<dbReference type="InterPro" id="IPR004089">
    <property type="entry name" value="MCPsignal_dom"/>
</dbReference>
<dbReference type="SMART" id="SM00283">
    <property type="entry name" value="MA"/>
    <property type="match status" value="1"/>
</dbReference>
<feature type="domain" description="HAMP" evidence="7">
    <location>
        <begin position="354"/>
        <end position="407"/>
    </location>
</feature>
<comment type="subcellular location">
    <subcellularLocation>
        <location evidence="1">Membrane</location>
    </subcellularLocation>
</comment>
<evidence type="ECO:0000256" key="5">
    <source>
        <dbReference type="SAM" id="Phobius"/>
    </source>
</evidence>
<dbReference type="InterPro" id="IPR013587">
    <property type="entry name" value="Nitrate/nitrite_sensing"/>
</dbReference>